<dbReference type="Proteomes" id="UP000199035">
    <property type="component" value="Unassembled WGS sequence"/>
</dbReference>
<gene>
    <name evidence="1" type="ORF">SAMN05421643_10165</name>
</gene>
<sequence length="91" mass="11050">MVTITIEQDEFYQYIIAKNAMYDVDALSQALADYLVHHFSAEYKFYLFLCDATWQPNNRITHYYKMSKNREYSLLFSEQKSKQMKFRFCSQ</sequence>
<accession>A0A1H3FJ07</accession>
<dbReference type="EMBL" id="FNPK01000001">
    <property type="protein sequence ID" value="SDX90124.1"/>
    <property type="molecule type" value="Genomic_DNA"/>
</dbReference>
<dbReference type="STRING" id="595670.SAMN05421643_10165"/>
<proteinExistence type="predicted"/>
<dbReference type="AlphaFoldDB" id="A0A1H3FJ07"/>
<dbReference type="RefSeq" id="WP_092686614.1">
    <property type="nucleotide sequence ID" value="NZ_FNPK01000001.1"/>
</dbReference>
<protein>
    <submittedName>
        <fullName evidence="1">Uncharacterized protein</fullName>
    </submittedName>
</protein>
<reference evidence="2" key="1">
    <citation type="submission" date="2016-10" db="EMBL/GenBank/DDBJ databases">
        <authorList>
            <person name="Varghese N."/>
            <person name="Submissions S."/>
        </authorList>
    </citation>
    <scope>NUCLEOTIDE SEQUENCE [LARGE SCALE GENOMIC DNA]</scope>
    <source>
        <strain evidence="2">ANC 5109</strain>
    </source>
</reference>
<evidence type="ECO:0000313" key="1">
    <source>
        <dbReference type="EMBL" id="SDX90124.1"/>
    </source>
</evidence>
<keyword evidence="2" id="KW-1185">Reference proteome</keyword>
<evidence type="ECO:0000313" key="2">
    <source>
        <dbReference type="Proteomes" id="UP000199035"/>
    </source>
</evidence>
<name>A0A1H3FJ07_9GAMM</name>
<organism evidence="1 2">
    <name type="scientific">Acinetobacter kyonggiensis</name>
    <dbReference type="NCBI Taxonomy" id="595670"/>
    <lineage>
        <taxon>Bacteria</taxon>
        <taxon>Pseudomonadati</taxon>
        <taxon>Pseudomonadota</taxon>
        <taxon>Gammaproteobacteria</taxon>
        <taxon>Moraxellales</taxon>
        <taxon>Moraxellaceae</taxon>
        <taxon>Acinetobacter</taxon>
    </lineage>
</organism>